<evidence type="ECO:0000313" key="2">
    <source>
        <dbReference type="EMBL" id="ACZ09694.1"/>
    </source>
</evidence>
<dbReference type="KEGG" id="str:Sterm_2850"/>
<gene>
    <name evidence="2" type="ordered locus">Sterm_2850</name>
</gene>
<evidence type="ECO:0000313" key="3">
    <source>
        <dbReference type="Proteomes" id="UP000000845"/>
    </source>
</evidence>
<reference evidence="3" key="1">
    <citation type="submission" date="2009-09" db="EMBL/GenBank/DDBJ databases">
        <title>The complete chromosome of Sebaldella termitidis ATCC 33386.</title>
        <authorList>
            <consortium name="US DOE Joint Genome Institute (JGI-PGF)"/>
            <person name="Lucas S."/>
            <person name="Copeland A."/>
            <person name="Lapidus A."/>
            <person name="Glavina del Rio T."/>
            <person name="Dalin E."/>
            <person name="Tice H."/>
            <person name="Bruce D."/>
            <person name="Goodwin L."/>
            <person name="Pitluck S."/>
            <person name="Kyrpides N."/>
            <person name="Mavromatis K."/>
            <person name="Ivanova N."/>
            <person name="Mikhailova N."/>
            <person name="Sims D."/>
            <person name="Meincke L."/>
            <person name="Brettin T."/>
            <person name="Detter J.C."/>
            <person name="Han C."/>
            <person name="Larimer F."/>
            <person name="Land M."/>
            <person name="Hauser L."/>
            <person name="Markowitz V."/>
            <person name="Cheng J.F."/>
            <person name="Hugenholtz P."/>
            <person name="Woyke T."/>
            <person name="Wu D."/>
            <person name="Eisen J.A."/>
        </authorList>
    </citation>
    <scope>NUCLEOTIDE SEQUENCE [LARGE SCALE GENOMIC DNA]</scope>
    <source>
        <strain evidence="3">ATCC 33386 / NCTC 11300</strain>
    </source>
</reference>
<dbReference type="InterPro" id="IPR023385">
    <property type="entry name" value="YopX-like_C"/>
</dbReference>
<proteinExistence type="predicted"/>
<reference evidence="2 3" key="2">
    <citation type="journal article" date="2010" name="Stand. Genomic Sci.">
        <title>Complete genome sequence of Sebaldella termitidis type strain (NCTC 11300).</title>
        <authorList>
            <person name="Harmon-Smith M."/>
            <person name="Celia L."/>
            <person name="Chertkov O."/>
            <person name="Lapidus A."/>
            <person name="Copeland A."/>
            <person name="Glavina Del Rio T."/>
            <person name="Nolan M."/>
            <person name="Lucas S."/>
            <person name="Tice H."/>
            <person name="Cheng J.F."/>
            <person name="Han C."/>
            <person name="Detter J.C."/>
            <person name="Bruce D."/>
            <person name="Goodwin L."/>
            <person name="Pitluck S."/>
            <person name="Pati A."/>
            <person name="Liolios K."/>
            <person name="Ivanova N."/>
            <person name="Mavromatis K."/>
            <person name="Mikhailova N."/>
            <person name="Chen A."/>
            <person name="Palaniappan K."/>
            <person name="Land M."/>
            <person name="Hauser L."/>
            <person name="Chang Y.J."/>
            <person name="Jeffries C.D."/>
            <person name="Brettin T."/>
            <person name="Goker M."/>
            <person name="Beck B."/>
            <person name="Bristow J."/>
            <person name="Eisen J.A."/>
            <person name="Markowitz V."/>
            <person name="Hugenholtz P."/>
            <person name="Kyrpides N.C."/>
            <person name="Klenk H.P."/>
            <person name="Chen F."/>
        </authorList>
    </citation>
    <scope>NUCLEOTIDE SEQUENCE [LARGE SCALE GENOMIC DNA]</scope>
    <source>
        <strain evidence="3">ATCC 33386 / NCTC 11300</strain>
    </source>
</reference>
<sequence length="142" mass="16810">MDKLRVWIEKKKLLGEVREVNYIDKIVWVVGQWGGFRSEDAIFMKPLMKKDITGKDIFEGDIIQFHDNDGNAGKMIVRYGELEHMVLSKYNQTLKKVKMWGFYFEASDEDKKVLWRAENDDRTENDIEKEIKIVGNIYENKS</sequence>
<keyword evidence="3" id="KW-1185">Reference proteome</keyword>
<dbReference type="EMBL" id="CP001739">
    <property type="protein sequence ID" value="ACZ09694.1"/>
    <property type="molecule type" value="Genomic_DNA"/>
</dbReference>
<name>D1AN90_SEBTE</name>
<dbReference type="HOGENOM" id="CLU_1814468_0_0_0"/>
<protein>
    <recommendedName>
        <fullName evidence="1">YopX protein domain-containing protein</fullName>
    </recommendedName>
</protein>
<dbReference type="AlphaFoldDB" id="D1AN90"/>
<dbReference type="STRING" id="526218.Sterm_2850"/>
<organism evidence="2 3">
    <name type="scientific">Sebaldella termitidis (strain ATCC 33386 / NCTC 11300)</name>
    <dbReference type="NCBI Taxonomy" id="526218"/>
    <lineage>
        <taxon>Bacteria</taxon>
        <taxon>Fusobacteriati</taxon>
        <taxon>Fusobacteriota</taxon>
        <taxon>Fusobacteriia</taxon>
        <taxon>Fusobacteriales</taxon>
        <taxon>Leptotrichiaceae</taxon>
        <taxon>Sebaldella</taxon>
    </lineage>
</organism>
<dbReference type="SUPFAM" id="SSF159006">
    <property type="entry name" value="YopX-like"/>
    <property type="match status" value="1"/>
</dbReference>
<dbReference type="RefSeq" id="WP_012862288.1">
    <property type="nucleotide sequence ID" value="NC_013517.1"/>
</dbReference>
<dbReference type="InterPro" id="IPR019096">
    <property type="entry name" value="YopX_protein"/>
</dbReference>
<accession>D1AN90</accession>
<dbReference type="Proteomes" id="UP000000845">
    <property type="component" value="Chromosome"/>
</dbReference>
<dbReference type="Pfam" id="PF09643">
    <property type="entry name" value="YopX"/>
    <property type="match status" value="1"/>
</dbReference>
<dbReference type="Gene3D" id="2.30.30.290">
    <property type="entry name" value="YopX-like domains"/>
    <property type="match status" value="1"/>
</dbReference>
<evidence type="ECO:0000259" key="1">
    <source>
        <dbReference type="Pfam" id="PF09643"/>
    </source>
</evidence>
<feature type="domain" description="YopX protein" evidence="1">
    <location>
        <begin position="42"/>
        <end position="140"/>
    </location>
</feature>